<gene>
    <name evidence="2" type="ORF">PSON_ATCC_30995.1.T1620075</name>
</gene>
<feature type="transmembrane region" description="Helical" evidence="1">
    <location>
        <begin position="1449"/>
        <end position="1471"/>
    </location>
</feature>
<dbReference type="OrthoDB" id="302083at2759"/>
<keyword evidence="3" id="KW-1185">Reference proteome</keyword>
<proteinExistence type="predicted"/>
<sequence>MFILLSLSVVLGCVVKNTELTYLYPTENEVYKLYMNEIFDGEDLFYLCFMQNQDDGFEFKDQNLKRCNFNDDGLEVENVLTEIQSKTTIDEFKLHLQSISAYQNYFSLIQTQSSTNKTPNYLVAYQVDYTQKTLKQLMNLSIEIYNDTCLSYSSVYVDQDSIIIDCYQNNEFYFLLIENNSTINIYQQRTTVQNIQNSKLIYRNNYIIYAVFFQNNSSVLSNYYYNQTTKNASWLSEFTNSSIFTDISLMANENDNEIAILNLTNCLFISSIMNLNELKQINFPVKDNQNYNNYYLALKPFPSYKYGQLLTSFYVVNNNFYENIYELQFNGTNLTYIHIFDSPNQYELNFNLPITICFSSNFLVVYQNYFQTFFYIGKYSNNHEYQSISQIYSNKIYDDSLQLLLNYEQNILIEFSYRLKWYLLKEPKLKIDITNQNKIGQIKILAYQNPEVHEYFELVHCNHTLYYEQISQYNYSILNSTNQTKLKAVQNFKQVYRLNNHYTGPLMQLSFEQNSTNSSISISNPQNEVFQYIKNNLPSLQVNQSQLYFIQDFELLFYAWTSTKFENYVFYTICSFFTLEVKCLNEMNISCDSNLLTNIQLSQLNQTEILLVFDQGNQNIQVYSIQFEFQKLDQGNILINLNQSVSNYNFTTSNSLINITQFLILYNKLIVLNNQNEIIVQLLSSNTTQYASYVINQSTIDQCISNYSGIQFTPIQIAINQLSFQSNLLINNNDSIIILGLFTQSYLNQNFTVLSYKQVGYKIYQIFALQMYIIITNITNITNNMINFIVYEISDISNPTFYKPLPNCTIYPGWQIISDNYFFYVKQINSNILVYDLGLPFHSALYYNLSLNEQYNISCTSTNEFSILSFKNNLYASFQNNPYSFNIFQKDQQQGMWNYTLLQINIYNYLNNNLNQLNQNFQLIVINIYLQISMNQTQFNKINGLALTLYSNDLIFIPLNMTDVTMGQVVNYSILAVSNTNNQTYITNQFQNKSQYFNNQIVNATQIASFCDSLLYQNISGLFQSSYVIFDGLLLNNYSNLTFTECQSLSVSVNGFGVNINSICKLNNIYTVISYFPATNDLINKTSQICNNSQPLNFSNNIYQIENANFSSIIKSSQLSHYLFILGQLGLNEKTRSLYIYSLNYLNQNQTINKPTHKIKCRGGISDYNYTILQNKSLINSTYSGRGVIFYLCQYPSQLKYVNFNITNTTNLTFARSSNRISDLVTSYVQESNSNFLQIFIYLVKFDQIILVLTSEDTYNLVIILSYSPLSYSENSLQFEDVIAYIPPYGAYNQIPIGVLQNSYLALLFQLITQEGFQNLIAIYNISKIRQTYNLSNYLSYNSTIQMEAGYIFNNEDNYIQQIALINQSDNNNFNDNFNKGQFVMILSSRTKLLINTTLTTLVFDENIYFNCTNLNQCNENKYYYLVASNSFYNYTIPITITFKPLSNLFVAGAFLILTIIICVSLVTWFWKKIKVPNLEEKKEQEDYLEIEM</sequence>
<reference evidence="2" key="1">
    <citation type="submission" date="2021-01" db="EMBL/GenBank/DDBJ databases">
        <authorList>
            <consortium name="Genoscope - CEA"/>
            <person name="William W."/>
        </authorList>
    </citation>
    <scope>NUCLEOTIDE SEQUENCE</scope>
</reference>
<evidence type="ECO:0000313" key="3">
    <source>
        <dbReference type="Proteomes" id="UP000692954"/>
    </source>
</evidence>
<accession>A0A8S1REP4</accession>
<evidence type="ECO:0000313" key="2">
    <source>
        <dbReference type="EMBL" id="CAD8125812.1"/>
    </source>
</evidence>
<name>A0A8S1REP4_9CILI</name>
<evidence type="ECO:0000256" key="1">
    <source>
        <dbReference type="SAM" id="Phobius"/>
    </source>
</evidence>
<keyword evidence="1" id="KW-1133">Transmembrane helix</keyword>
<dbReference type="EMBL" id="CAJJDN010000162">
    <property type="protein sequence ID" value="CAD8125812.1"/>
    <property type="molecule type" value="Genomic_DNA"/>
</dbReference>
<dbReference type="Proteomes" id="UP000692954">
    <property type="component" value="Unassembled WGS sequence"/>
</dbReference>
<keyword evidence="1" id="KW-0472">Membrane</keyword>
<protein>
    <recommendedName>
        <fullName evidence="4">Transmembrane protein</fullName>
    </recommendedName>
</protein>
<comment type="caution">
    <text evidence="2">The sequence shown here is derived from an EMBL/GenBank/DDBJ whole genome shotgun (WGS) entry which is preliminary data.</text>
</comment>
<evidence type="ECO:0008006" key="4">
    <source>
        <dbReference type="Google" id="ProtNLM"/>
    </source>
</evidence>
<organism evidence="2 3">
    <name type="scientific">Paramecium sonneborni</name>
    <dbReference type="NCBI Taxonomy" id="65129"/>
    <lineage>
        <taxon>Eukaryota</taxon>
        <taxon>Sar</taxon>
        <taxon>Alveolata</taxon>
        <taxon>Ciliophora</taxon>
        <taxon>Intramacronucleata</taxon>
        <taxon>Oligohymenophorea</taxon>
        <taxon>Peniculida</taxon>
        <taxon>Parameciidae</taxon>
        <taxon>Paramecium</taxon>
    </lineage>
</organism>
<keyword evidence="1" id="KW-0812">Transmembrane</keyword>